<feature type="active site" description="Charge relay system" evidence="5">
    <location>
        <position position="174"/>
    </location>
</feature>
<dbReference type="PRINTS" id="PR00723">
    <property type="entry name" value="SUBTILISIN"/>
</dbReference>
<keyword evidence="2 5" id="KW-0645">Protease</keyword>
<dbReference type="InterPro" id="IPR023828">
    <property type="entry name" value="Peptidase_S8_Ser-AS"/>
</dbReference>
<organism evidence="9">
    <name type="scientific">uncultured Blastococcus sp</name>
    <dbReference type="NCBI Taxonomy" id="217144"/>
    <lineage>
        <taxon>Bacteria</taxon>
        <taxon>Bacillati</taxon>
        <taxon>Actinomycetota</taxon>
        <taxon>Actinomycetes</taxon>
        <taxon>Geodermatophilales</taxon>
        <taxon>Geodermatophilaceae</taxon>
        <taxon>Blastococcus</taxon>
        <taxon>environmental samples</taxon>
    </lineage>
</organism>
<evidence type="ECO:0000256" key="4">
    <source>
        <dbReference type="ARBA" id="ARBA00022825"/>
    </source>
</evidence>
<dbReference type="GO" id="GO:0006508">
    <property type="term" value="P:proteolysis"/>
    <property type="evidence" value="ECO:0007669"/>
    <property type="project" value="UniProtKB-KW"/>
</dbReference>
<feature type="compositionally biased region" description="Polar residues" evidence="6">
    <location>
        <begin position="317"/>
        <end position="331"/>
    </location>
</feature>
<feature type="active site" description="Charge relay system" evidence="5">
    <location>
        <position position="453"/>
    </location>
</feature>
<comment type="similarity">
    <text evidence="1 5">Belongs to the peptidase S8 family.</text>
</comment>
<evidence type="ECO:0000256" key="6">
    <source>
        <dbReference type="SAM" id="MobiDB-lite"/>
    </source>
</evidence>
<dbReference type="InterPro" id="IPR050131">
    <property type="entry name" value="Peptidase_S8_subtilisin-like"/>
</dbReference>
<dbReference type="Pfam" id="PF00082">
    <property type="entry name" value="Peptidase_S8"/>
    <property type="match status" value="1"/>
</dbReference>
<protein>
    <recommendedName>
        <fullName evidence="8">Peptidase S8/S53 domain-containing protein</fullName>
    </recommendedName>
</protein>
<feature type="active site" description="Charge relay system" evidence="5">
    <location>
        <position position="214"/>
    </location>
</feature>
<dbReference type="InterPro" id="IPR036852">
    <property type="entry name" value="Peptidase_S8/S53_dom_sf"/>
</dbReference>
<dbReference type="InterPro" id="IPR000209">
    <property type="entry name" value="Peptidase_S8/S53_dom"/>
</dbReference>
<dbReference type="PROSITE" id="PS00138">
    <property type="entry name" value="SUBTILASE_SER"/>
    <property type="match status" value="1"/>
</dbReference>
<feature type="region of interest" description="Disordered" evidence="6">
    <location>
        <begin position="317"/>
        <end position="337"/>
    </location>
</feature>
<dbReference type="EMBL" id="CADCTN010000004">
    <property type="protein sequence ID" value="CAA9211400.1"/>
    <property type="molecule type" value="Genomic_DNA"/>
</dbReference>
<name>A0A6J4H167_9ACTN</name>
<dbReference type="InterPro" id="IPR015500">
    <property type="entry name" value="Peptidase_S8_subtilisin-rel"/>
</dbReference>
<dbReference type="GO" id="GO:0004252">
    <property type="term" value="F:serine-type endopeptidase activity"/>
    <property type="evidence" value="ECO:0007669"/>
    <property type="project" value="UniProtKB-UniRule"/>
</dbReference>
<evidence type="ECO:0000256" key="7">
    <source>
        <dbReference type="SAM" id="SignalP"/>
    </source>
</evidence>
<evidence type="ECO:0000256" key="1">
    <source>
        <dbReference type="ARBA" id="ARBA00011073"/>
    </source>
</evidence>
<dbReference type="PROSITE" id="PS51892">
    <property type="entry name" value="SUBTILASE"/>
    <property type="match status" value="1"/>
</dbReference>
<evidence type="ECO:0000313" key="9">
    <source>
        <dbReference type="EMBL" id="CAA9211400.1"/>
    </source>
</evidence>
<accession>A0A6J4H167</accession>
<reference evidence="9" key="1">
    <citation type="submission" date="2020-02" db="EMBL/GenBank/DDBJ databases">
        <authorList>
            <person name="Meier V. D."/>
        </authorList>
    </citation>
    <scope>NUCLEOTIDE SEQUENCE</scope>
    <source>
        <strain evidence="9">AVDCRST_MAG52</strain>
    </source>
</reference>
<dbReference type="PANTHER" id="PTHR43806">
    <property type="entry name" value="PEPTIDASE S8"/>
    <property type="match status" value="1"/>
</dbReference>
<feature type="domain" description="Peptidase S8/S53" evidence="8">
    <location>
        <begin position="167"/>
        <end position="501"/>
    </location>
</feature>
<dbReference type="PANTHER" id="PTHR43806:SF11">
    <property type="entry name" value="CEREVISIN-RELATED"/>
    <property type="match status" value="1"/>
</dbReference>
<evidence type="ECO:0000256" key="3">
    <source>
        <dbReference type="ARBA" id="ARBA00022801"/>
    </source>
</evidence>
<evidence type="ECO:0000259" key="8">
    <source>
        <dbReference type="Pfam" id="PF00082"/>
    </source>
</evidence>
<evidence type="ECO:0000256" key="5">
    <source>
        <dbReference type="PROSITE-ProRule" id="PRU01240"/>
    </source>
</evidence>
<feature type="chain" id="PRO_5039138101" description="Peptidase S8/S53 domain-containing protein" evidence="7">
    <location>
        <begin position="30"/>
        <end position="558"/>
    </location>
</feature>
<dbReference type="Gene3D" id="3.40.50.200">
    <property type="entry name" value="Peptidase S8/S53 domain"/>
    <property type="match status" value="1"/>
</dbReference>
<sequence>MLAPRRRLSRLLAGAAVIAATGIVMPTAALPTAAAAPAGATGPTETYLVLFKGSSSPADAAVTVARAGGTVVADHAKIGVLVARSDNTAFADRMRADNRVEGATATADYATRIDDGVVEADAAEGSQPGELPNAPATDEDETFWNLQWDMRQMQVDQAHTVTGGSEAVVAGTIDTGVDYRHPDLRANMSDADSVNCLSGAPVPGMVAADDDNGHGTHTAGTMAAADNSAGIVGVAPNVKIAALKAATAEGYFFAEAVVCSFVWAGDRKLDVTNNSYFVDPYLFNCRNEETQRTIWKAVQRAVRYAMNQGVTVVASEGNNSEDLSHPTTDATSPDFPPGNEVTRDVTNACVVIPVEIPGVIGVTATGSFVQDTAEGQYPDNLKSYYSSFGMSTADVAAPGGDFYFRGTDPGAQAIQGQVLSTWPEGFPCTRSRQEATGDPTYPTATYCGIQGTSMAGPHVAGLAALVISRYGDLDTPQNGKLRPTQVEQLITQTADPQACPETLPNATSGRLAGQPYSAFVGSESGAVQECQGNGGHTSWYGQGQVDALAAVTNDRSNG</sequence>
<keyword evidence="4 5" id="KW-0720">Serine protease</keyword>
<proteinExistence type="inferred from homology"/>
<dbReference type="SUPFAM" id="SSF52743">
    <property type="entry name" value="Subtilisin-like"/>
    <property type="match status" value="1"/>
</dbReference>
<evidence type="ECO:0000256" key="2">
    <source>
        <dbReference type="ARBA" id="ARBA00022670"/>
    </source>
</evidence>
<dbReference type="AlphaFoldDB" id="A0A6J4H167"/>
<keyword evidence="7" id="KW-0732">Signal</keyword>
<feature type="signal peptide" evidence="7">
    <location>
        <begin position="1"/>
        <end position="29"/>
    </location>
</feature>
<keyword evidence="3 5" id="KW-0378">Hydrolase</keyword>
<gene>
    <name evidence="9" type="ORF">AVDCRST_MAG52-50</name>
</gene>